<dbReference type="EMBL" id="JAAMPI010002045">
    <property type="protein sequence ID" value="KAF4619076.1"/>
    <property type="molecule type" value="Genomic_DNA"/>
</dbReference>
<gene>
    <name evidence="12" type="ORF">G7Y89_g14772</name>
</gene>
<comment type="subcellular location">
    <subcellularLocation>
        <location evidence="2">Cytoplasm</location>
    </subcellularLocation>
</comment>
<comment type="cofactor">
    <cofactor evidence="1">
        <name>pyridoxal 5'-phosphate</name>
        <dbReference type="ChEBI" id="CHEBI:597326"/>
    </cofactor>
</comment>
<dbReference type="SUPFAM" id="SSF53686">
    <property type="entry name" value="Tryptophan synthase beta subunit-like PLP-dependent enzymes"/>
    <property type="match status" value="1"/>
</dbReference>
<keyword evidence="7" id="KW-0963">Cytoplasm</keyword>
<dbReference type="Pfam" id="PF00291">
    <property type="entry name" value="PALP"/>
    <property type="match status" value="1"/>
</dbReference>
<comment type="pathway">
    <text evidence="3">Carbohydrate biosynthesis; gluconeogenesis.</text>
</comment>
<name>A0A8H4VQF2_9HELO</name>
<dbReference type="EC" id="4.3.1.17" evidence="5"/>
<evidence type="ECO:0000256" key="6">
    <source>
        <dbReference type="ARBA" id="ARBA00022432"/>
    </source>
</evidence>
<comment type="similarity">
    <text evidence="4">Belongs to the serine/threonine dehydratase family.</text>
</comment>
<dbReference type="GO" id="GO:0009097">
    <property type="term" value="P:isoleucine biosynthetic process"/>
    <property type="evidence" value="ECO:0007669"/>
    <property type="project" value="TreeGrafter"/>
</dbReference>
<dbReference type="Proteomes" id="UP000566819">
    <property type="component" value="Unassembled WGS sequence"/>
</dbReference>
<accession>A0A8H4VQF2</accession>
<comment type="caution">
    <text evidence="12">The sequence shown here is derived from an EMBL/GenBank/DDBJ whole genome shotgun (WGS) entry which is preliminary data.</text>
</comment>
<dbReference type="AlphaFoldDB" id="A0A8H4VQF2"/>
<evidence type="ECO:0000313" key="12">
    <source>
        <dbReference type="EMBL" id="KAF4619076.1"/>
    </source>
</evidence>
<evidence type="ECO:0000313" key="13">
    <source>
        <dbReference type="Proteomes" id="UP000566819"/>
    </source>
</evidence>
<evidence type="ECO:0000256" key="4">
    <source>
        <dbReference type="ARBA" id="ARBA00010869"/>
    </source>
</evidence>
<dbReference type="GO" id="GO:0030170">
    <property type="term" value="F:pyridoxal phosphate binding"/>
    <property type="evidence" value="ECO:0007669"/>
    <property type="project" value="InterPro"/>
</dbReference>
<dbReference type="GO" id="GO:0006567">
    <property type="term" value="P:L-threonine catabolic process"/>
    <property type="evidence" value="ECO:0007669"/>
    <property type="project" value="TreeGrafter"/>
</dbReference>
<evidence type="ECO:0000256" key="2">
    <source>
        <dbReference type="ARBA" id="ARBA00004496"/>
    </source>
</evidence>
<evidence type="ECO:0000256" key="10">
    <source>
        <dbReference type="ARBA" id="ARBA00049406"/>
    </source>
</evidence>
<evidence type="ECO:0000259" key="11">
    <source>
        <dbReference type="Pfam" id="PF00291"/>
    </source>
</evidence>
<evidence type="ECO:0000256" key="3">
    <source>
        <dbReference type="ARBA" id="ARBA00004742"/>
    </source>
</evidence>
<keyword evidence="13" id="KW-1185">Reference proteome</keyword>
<evidence type="ECO:0000256" key="9">
    <source>
        <dbReference type="ARBA" id="ARBA00023239"/>
    </source>
</evidence>
<evidence type="ECO:0000256" key="7">
    <source>
        <dbReference type="ARBA" id="ARBA00022490"/>
    </source>
</evidence>
<dbReference type="GO" id="GO:0003941">
    <property type="term" value="F:L-serine ammonia-lyase activity"/>
    <property type="evidence" value="ECO:0007669"/>
    <property type="project" value="UniProtKB-EC"/>
</dbReference>
<proteinExistence type="inferred from homology"/>
<sequence length="346" mass="37200">MGSNAEMPPRPWVETPCIHSTALSRTAGCNIFLKLENLQPSASFKSRGIGNLMSLAIEQHGLEKPIHFYCSSGGNAGIACATAALSLGRPATIVVPLSTTAFMVSKLKLLGVEVVQTGKHWSEADNYLRKELLAKNENGIYVPPFDHPDVWEGNGTIIDEVEKQMCDKGDYDAIVCSVGGGGLFSGIMSSLERHGRLLPGGRNIKVMAVETEGAHSLALSLERKELSKLDAITSIATSLGATQVAAKAFEWGQRPEVTSCVFDDAEAAMGAVCFADDERIVVETACGVSIATAYNGSLRSLLFPELSEEEFAKRNVVIVGEVGWNEGYNERLKNSELEFETGIDDI</sequence>
<feature type="domain" description="Tryptophan synthase beta chain-like PALP" evidence="11">
    <location>
        <begin position="14"/>
        <end position="295"/>
    </location>
</feature>
<reference evidence="12 13" key="1">
    <citation type="submission" date="2020-03" db="EMBL/GenBank/DDBJ databases">
        <title>Draft Genome Sequence of Cudoniella acicularis.</title>
        <authorList>
            <person name="Buettner E."/>
            <person name="Kellner H."/>
        </authorList>
    </citation>
    <scope>NUCLEOTIDE SEQUENCE [LARGE SCALE GENOMIC DNA]</scope>
    <source>
        <strain evidence="12 13">DSM 108380</strain>
    </source>
</reference>
<dbReference type="PANTHER" id="PTHR48078:SF2">
    <property type="entry name" value="CATABOLIC L-SERINE_THREONINE DEHYDRATASE"/>
    <property type="match status" value="1"/>
</dbReference>
<dbReference type="GO" id="GO:0005737">
    <property type="term" value="C:cytoplasm"/>
    <property type="evidence" value="ECO:0007669"/>
    <property type="project" value="UniProtKB-SubCell"/>
</dbReference>
<keyword evidence="9" id="KW-0456">Lyase</keyword>
<dbReference type="InterPro" id="IPR000634">
    <property type="entry name" value="Ser/Thr_deHydtase_PyrdxlP-BS"/>
</dbReference>
<dbReference type="Gene3D" id="3.40.50.1100">
    <property type="match status" value="2"/>
</dbReference>
<dbReference type="PROSITE" id="PS00165">
    <property type="entry name" value="DEHYDRATASE_SER_THR"/>
    <property type="match status" value="1"/>
</dbReference>
<dbReference type="FunFam" id="3.40.50.1100:FF:000040">
    <property type="entry name" value="L-serine dehydratase, putative"/>
    <property type="match status" value="1"/>
</dbReference>
<evidence type="ECO:0000256" key="8">
    <source>
        <dbReference type="ARBA" id="ARBA00022898"/>
    </source>
</evidence>
<evidence type="ECO:0000256" key="5">
    <source>
        <dbReference type="ARBA" id="ARBA00012093"/>
    </source>
</evidence>
<protein>
    <recommendedName>
        <fullName evidence="5">L-serine ammonia-lyase</fullName>
        <ecNumber evidence="5">4.3.1.17</ecNumber>
    </recommendedName>
</protein>
<dbReference type="GO" id="GO:0006565">
    <property type="term" value="P:L-serine catabolic process"/>
    <property type="evidence" value="ECO:0007669"/>
    <property type="project" value="TreeGrafter"/>
</dbReference>
<organism evidence="12 13">
    <name type="scientific">Cudoniella acicularis</name>
    <dbReference type="NCBI Taxonomy" id="354080"/>
    <lineage>
        <taxon>Eukaryota</taxon>
        <taxon>Fungi</taxon>
        <taxon>Dikarya</taxon>
        <taxon>Ascomycota</taxon>
        <taxon>Pezizomycotina</taxon>
        <taxon>Leotiomycetes</taxon>
        <taxon>Helotiales</taxon>
        <taxon>Tricladiaceae</taxon>
        <taxon>Cudoniella</taxon>
    </lineage>
</organism>
<evidence type="ECO:0000256" key="1">
    <source>
        <dbReference type="ARBA" id="ARBA00001933"/>
    </source>
</evidence>
<comment type="catalytic activity">
    <reaction evidence="10">
        <text>L-serine = pyruvate + NH4(+)</text>
        <dbReference type="Rhea" id="RHEA:19169"/>
        <dbReference type="ChEBI" id="CHEBI:15361"/>
        <dbReference type="ChEBI" id="CHEBI:28938"/>
        <dbReference type="ChEBI" id="CHEBI:33384"/>
        <dbReference type="EC" id="4.3.1.17"/>
    </reaction>
</comment>
<dbReference type="GO" id="GO:0006094">
    <property type="term" value="P:gluconeogenesis"/>
    <property type="evidence" value="ECO:0007669"/>
    <property type="project" value="UniProtKB-KW"/>
</dbReference>
<dbReference type="OrthoDB" id="7773036at2759"/>
<dbReference type="InterPro" id="IPR001926">
    <property type="entry name" value="TrpB-like_PALP"/>
</dbReference>
<dbReference type="InterPro" id="IPR050147">
    <property type="entry name" value="Ser/Thr_Dehydratase"/>
</dbReference>
<keyword evidence="6" id="KW-0312">Gluconeogenesis</keyword>
<dbReference type="PANTHER" id="PTHR48078">
    <property type="entry name" value="THREONINE DEHYDRATASE, MITOCHONDRIAL-RELATED"/>
    <property type="match status" value="1"/>
</dbReference>
<keyword evidence="8" id="KW-0663">Pyridoxal phosphate</keyword>
<dbReference type="GO" id="GO:0004794">
    <property type="term" value="F:threonine deaminase activity"/>
    <property type="evidence" value="ECO:0007669"/>
    <property type="project" value="TreeGrafter"/>
</dbReference>
<dbReference type="InterPro" id="IPR036052">
    <property type="entry name" value="TrpB-like_PALP_sf"/>
</dbReference>